<dbReference type="InterPro" id="IPR032861">
    <property type="entry name" value="TAXi_N"/>
</dbReference>
<keyword evidence="3" id="KW-0064">Aspartyl protease</keyword>
<protein>
    <recommendedName>
        <fullName evidence="7">Peptidase A1 domain-containing protein</fullName>
    </recommendedName>
</protein>
<evidence type="ECO:0000256" key="3">
    <source>
        <dbReference type="ARBA" id="ARBA00022750"/>
    </source>
</evidence>
<dbReference type="InterPro" id="IPR033121">
    <property type="entry name" value="PEPTIDASE_A1"/>
</dbReference>
<evidence type="ECO:0000313" key="8">
    <source>
        <dbReference type="EMBL" id="CAI9302083.1"/>
    </source>
</evidence>
<comment type="similarity">
    <text evidence="1">Belongs to the peptidase A1 family.</text>
</comment>
<dbReference type="InterPro" id="IPR021109">
    <property type="entry name" value="Peptidase_aspartic_dom_sf"/>
</dbReference>
<gene>
    <name evidence="8" type="ORF">LSALG_LOCUS40591</name>
</gene>
<dbReference type="GO" id="GO:0004190">
    <property type="term" value="F:aspartic-type endopeptidase activity"/>
    <property type="evidence" value="ECO:0007669"/>
    <property type="project" value="UniProtKB-KW"/>
</dbReference>
<dbReference type="CDD" id="cd05476">
    <property type="entry name" value="pepsin_A_like_plant"/>
    <property type="match status" value="1"/>
</dbReference>
<evidence type="ECO:0000313" key="9">
    <source>
        <dbReference type="Proteomes" id="UP001177003"/>
    </source>
</evidence>
<dbReference type="InterPro" id="IPR034161">
    <property type="entry name" value="Pepsin-like_plant"/>
</dbReference>
<dbReference type="InterPro" id="IPR001461">
    <property type="entry name" value="Aspartic_peptidase_A1"/>
</dbReference>
<evidence type="ECO:0000256" key="5">
    <source>
        <dbReference type="ARBA" id="ARBA00023180"/>
    </source>
</evidence>
<keyword evidence="4" id="KW-0378">Hydrolase</keyword>
<dbReference type="EMBL" id="OX465085">
    <property type="protein sequence ID" value="CAI9302083.1"/>
    <property type="molecule type" value="Genomic_DNA"/>
</dbReference>
<dbReference type="PROSITE" id="PS51767">
    <property type="entry name" value="PEPTIDASE_A1"/>
    <property type="match status" value="1"/>
</dbReference>
<evidence type="ECO:0000256" key="4">
    <source>
        <dbReference type="ARBA" id="ARBA00022801"/>
    </source>
</evidence>
<evidence type="ECO:0000256" key="2">
    <source>
        <dbReference type="ARBA" id="ARBA00022670"/>
    </source>
</evidence>
<evidence type="ECO:0000259" key="7">
    <source>
        <dbReference type="PROSITE" id="PS51767"/>
    </source>
</evidence>
<dbReference type="Proteomes" id="UP001177003">
    <property type="component" value="Chromosome 9"/>
</dbReference>
<name>A0AA36ENI5_LACSI</name>
<keyword evidence="5" id="KW-0325">Glycoprotein</keyword>
<dbReference type="AlphaFoldDB" id="A0AA36ENI5"/>
<proteinExistence type="inferred from homology"/>
<dbReference type="PRINTS" id="PR00792">
    <property type="entry name" value="PEPSIN"/>
</dbReference>
<dbReference type="Pfam" id="PF14543">
    <property type="entry name" value="TAXi_N"/>
    <property type="match status" value="1"/>
</dbReference>
<evidence type="ECO:0000256" key="1">
    <source>
        <dbReference type="ARBA" id="ARBA00007447"/>
    </source>
</evidence>
<dbReference type="Pfam" id="PF14541">
    <property type="entry name" value="TAXi_C"/>
    <property type="match status" value="1"/>
</dbReference>
<evidence type="ECO:0000256" key="6">
    <source>
        <dbReference type="PIRSR" id="PIRSR601461-1"/>
    </source>
</evidence>
<keyword evidence="2" id="KW-0645">Protease</keyword>
<feature type="active site" evidence="6">
    <location>
        <position position="326"/>
    </location>
</feature>
<dbReference type="GO" id="GO:0006508">
    <property type="term" value="P:proteolysis"/>
    <property type="evidence" value="ECO:0007669"/>
    <property type="project" value="UniProtKB-KW"/>
</dbReference>
<dbReference type="PANTHER" id="PTHR13683">
    <property type="entry name" value="ASPARTYL PROTEASES"/>
    <property type="match status" value="1"/>
</dbReference>
<accession>A0AA36ENI5</accession>
<reference evidence="8" key="1">
    <citation type="submission" date="2023-04" db="EMBL/GenBank/DDBJ databases">
        <authorList>
            <person name="Vijverberg K."/>
            <person name="Xiong W."/>
            <person name="Schranz E."/>
        </authorList>
    </citation>
    <scope>NUCLEOTIDE SEQUENCE</scope>
</reference>
<keyword evidence="9" id="KW-1185">Reference proteome</keyword>
<dbReference type="InterPro" id="IPR032799">
    <property type="entry name" value="TAXi_C"/>
</dbReference>
<dbReference type="Gene3D" id="2.40.70.10">
    <property type="entry name" value="Acid Proteases"/>
    <property type="match status" value="2"/>
</dbReference>
<organism evidence="8 9">
    <name type="scientific">Lactuca saligna</name>
    <name type="common">Willowleaf lettuce</name>
    <dbReference type="NCBI Taxonomy" id="75948"/>
    <lineage>
        <taxon>Eukaryota</taxon>
        <taxon>Viridiplantae</taxon>
        <taxon>Streptophyta</taxon>
        <taxon>Embryophyta</taxon>
        <taxon>Tracheophyta</taxon>
        <taxon>Spermatophyta</taxon>
        <taxon>Magnoliopsida</taxon>
        <taxon>eudicotyledons</taxon>
        <taxon>Gunneridae</taxon>
        <taxon>Pentapetalae</taxon>
        <taxon>asterids</taxon>
        <taxon>campanulids</taxon>
        <taxon>Asterales</taxon>
        <taxon>Asteraceae</taxon>
        <taxon>Cichorioideae</taxon>
        <taxon>Cichorieae</taxon>
        <taxon>Lactucinae</taxon>
        <taxon>Lactuca</taxon>
    </lineage>
</organism>
<feature type="active site" evidence="6">
    <location>
        <position position="110"/>
    </location>
</feature>
<dbReference type="PANTHER" id="PTHR13683:SF768">
    <property type="entry name" value="EUKARYOTIC ASPARTYL PROTEASE FAMILY PROTEIN"/>
    <property type="match status" value="1"/>
</dbReference>
<feature type="domain" description="Peptidase A1" evidence="7">
    <location>
        <begin position="92"/>
        <end position="446"/>
    </location>
</feature>
<dbReference type="SUPFAM" id="SSF50630">
    <property type="entry name" value="Acid proteases"/>
    <property type="match status" value="1"/>
</dbReference>
<sequence>MEKKEEVEEAKNDSTPLSTTIYRNKLKKSSSVSSIALFLAFYFITEVQHKFTGNRRSITAYKAHDTYRHRRILSATDLPLGGNGSPSAAALYFTEIQIGTPPRKYHVQVDTGSDLLWINCIGCQNCPQKSDLGIELAFYDPMSSTSSQMITCDQDFCTTTLDASNKACIIGMQCSYLVRYGDGSSTKGYFVRDNVKLDRVSGNLQTASMNGSITFGCGARHFGGLGLSQQALDGILGFGQANSSIISQLALAKKVKKTFSHCLASSKGGGIFAIGEVVYPKVKTTPILPNEIHYNIELKAIEVGDDFIQLPTNIFNTPSKRGTIIDSGTTLAYFPHVIYTQLMQKIMATQTNRVPHTLDHQFKCYSNPGNVDDVFPMITFHFANSLPLKVYPHQYLFQIQSKDWCIGFLSNGLQPKEGKDLTLLGDLVLTDRLVTYNMEDQTIGWIEYDCSSSIKVKDEETGRVFQVGSHDITPSSGCKDEWFIVWLVFIIATKIVVY</sequence>